<evidence type="ECO:0000313" key="4">
    <source>
        <dbReference type="Proteomes" id="UP000192596"/>
    </source>
</evidence>
<accession>A0A1V8TUA3</accession>
<organism evidence="3 4">
    <name type="scientific">Cryoendolithus antarcticus</name>
    <dbReference type="NCBI Taxonomy" id="1507870"/>
    <lineage>
        <taxon>Eukaryota</taxon>
        <taxon>Fungi</taxon>
        <taxon>Dikarya</taxon>
        <taxon>Ascomycota</taxon>
        <taxon>Pezizomycotina</taxon>
        <taxon>Dothideomycetes</taxon>
        <taxon>Dothideomycetidae</taxon>
        <taxon>Cladosporiales</taxon>
        <taxon>Cladosporiaceae</taxon>
        <taxon>Cryoendolithus</taxon>
    </lineage>
</organism>
<dbReference type="OrthoDB" id="3642826at2759"/>
<sequence length="605" mass="61125">MSMASFVTLLSLVSICTLPGLAHPDVRPRQTLANTTSLSRSASSSAPTISPDPITSDNPCAGVSGTCYDCGISALNIGLNSWWTSTYDLTIATEITHYLQYDDTIVVGNVSTIFIPSATQILGYNYWSPSTIAPGLPVSLAEGFFPDGSQYAGTFIAPVGMLFTISNLTSFASPTAWMFGPGRPYVSWTEFVDGTSVEEMTIPPTFFTNPWVSTMTSPRFSGSVQIPMPTGIWSAIVQEIITLPSAPGSWPMSKCTKTPSIFGEPTVHIPVNLLTVQSSSTSTINAKLGTTSEFSDLYNPKPPATRSSAAPSFTFAPASKGDGNTALAAGISAAQVSVATSTASLGPDKEATPGAFAFASSITISPGSATTVPGTTYSVPTEGSALLVNGQTASVSTPETITLGSLTAGITPTVIAGNSAFIIDGETLTSGGAITVGSQTLFLSATTSANSALETITLGSLTAAVTPTLVAGQGAYIIDGETLTSGGGVTVDGQMLFLSATESASAVSSSTSSQGDGVAAAIMSMFGQGSSESTSSESATTTSMSGMNPTSVISETTTQTGSASTAAALTGPPTSVAGSSGAGRARNSGSLGAWLGMVILVALSN</sequence>
<evidence type="ECO:0000256" key="2">
    <source>
        <dbReference type="SAM" id="SignalP"/>
    </source>
</evidence>
<dbReference type="EMBL" id="NAJO01000001">
    <property type="protein sequence ID" value="OQO14906.1"/>
    <property type="molecule type" value="Genomic_DNA"/>
</dbReference>
<evidence type="ECO:0000313" key="3">
    <source>
        <dbReference type="EMBL" id="OQO14906.1"/>
    </source>
</evidence>
<dbReference type="InParanoid" id="A0A1V8TUA3"/>
<keyword evidence="4" id="KW-1185">Reference proteome</keyword>
<feature type="chain" id="PRO_5012506307" evidence="2">
    <location>
        <begin position="23"/>
        <end position="605"/>
    </location>
</feature>
<proteinExistence type="predicted"/>
<dbReference type="AlphaFoldDB" id="A0A1V8TUA3"/>
<feature type="region of interest" description="Disordered" evidence="1">
    <location>
        <begin position="34"/>
        <end position="53"/>
    </location>
</feature>
<feature type="compositionally biased region" description="Low complexity" evidence="1">
    <location>
        <begin position="554"/>
        <end position="585"/>
    </location>
</feature>
<dbReference type="Proteomes" id="UP000192596">
    <property type="component" value="Unassembled WGS sequence"/>
</dbReference>
<evidence type="ECO:0000256" key="1">
    <source>
        <dbReference type="SAM" id="MobiDB-lite"/>
    </source>
</evidence>
<name>A0A1V8TUA3_9PEZI</name>
<keyword evidence="2" id="KW-0732">Signal</keyword>
<gene>
    <name evidence="3" type="ORF">B0A48_00288</name>
</gene>
<feature type="signal peptide" evidence="2">
    <location>
        <begin position="1"/>
        <end position="22"/>
    </location>
</feature>
<protein>
    <submittedName>
        <fullName evidence="3">Uncharacterized protein</fullName>
    </submittedName>
</protein>
<comment type="caution">
    <text evidence="3">The sequence shown here is derived from an EMBL/GenBank/DDBJ whole genome shotgun (WGS) entry which is preliminary data.</text>
</comment>
<reference evidence="4" key="1">
    <citation type="submission" date="2017-03" db="EMBL/GenBank/DDBJ databases">
        <title>Genomes of endolithic fungi from Antarctica.</title>
        <authorList>
            <person name="Coleine C."/>
            <person name="Masonjones S."/>
            <person name="Stajich J.E."/>
        </authorList>
    </citation>
    <scope>NUCLEOTIDE SEQUENCE [LARGE SCALE GENOMIC DNA]</scope>
    <source>
        <strain evidence="4">CCFEE 5527</strain>
    </source>
</reference>
<feature type="compositionally biased region" description="Low complexity" evidence="1">
    <location>
        <begin position="529"/>
        <end position="547"/>
    </location>
</feature>
<feature type="region of interest" description="Disordered" evidence="1">
    <location>
        <begin position="529"/>
        <end position="585"/>
    </location>
</feature>